<evidence type="ECO:0000313" key="6">
    <source>
        <dbReference type="Proteomes" id="UP000573327"/>
    </source>
</evidence>
<keyword evidence="6" id="KW-1185">Reference proteome</keyword>
<keyword evidence="2" id="KW-0964">Secreted</keyword>
<comment type="caution">
    <text evidence="5">The sequence shown here is derived from an EMBL/GenBank/DDBJ whole genome shotgun (WGS) entry which is preliminary data.</text>
</comment>
<dbReference type="GO" id="GO:0005576">
    <property type="term" value="C:extracellular region"/>
    <property type="evidence" value="ECO:0007669"/>
    <property type="project" value="UniProtKB-SubCell"/>
</dbReference>
<name>A0A7W7WHP8_9ACTN</name>
<dbReference type="AlphaFoldDB" id="A0A7W7WHP8"/>
<proteinExistence type="predicted"/>
<dbReference type="InterPro" id="IPR012334">
    <property type="entry name" value="Pectin_lyas_fold"/>
</dbReference>
<dbReference type="EMBL" id="JACHJR010000001">
    <property type="protein sequence ID" value="MBB4947353.1"/>
    <property type="molecule type" value="Genomic_DNA"/>
</dbReference>
<comment type="subcellular location">
    <subcellularLocation>
        <location evidence="1">Secreted</location>
    </subcellularLocation>
</comment>
<dbReference type="GO" id="GO:0016837">
    <property type="term" value="F:carbon-oxygen lyase activity, acting on polysaccharides"/>
    <property type="evidence" value="ECO:0007669"/>
    <property type="project" value="TreeGrafter"/>
</dbReference>
<evidence type="ECO:0008006" key="7">
    <source>
        <dbReference type="Google" id="ProtNLM"/>
    </source>
</evidence>
<dbReference type="PANTHER" id="PTHR40088:SF2">
    <property type="entry name" value="SECRETED SUGAR HYDROLASE"/>
    <property type="match status" value="1"/>
</dbReference>
<gene>
    <name evidence="5" type="ORF">F4556_002888</name>
</gene>
<evidence type="ECO:0000256" key="3">
    <source>
        <dbReference type="ARBA" id="ARBA00022729"/>
    </source>
</evidence>
<feature type="region of interest" description="Disordered" evidence="4">
    <location>
        <begin position="349"/>
        <end position="368"/>
    </location>
</feature>
<evidence type="ECO:0000313" key="5">
    <source>
        <dbReference type="EMBL" id="MBB4947353.1"/>
    </source>
</evidence>
<sequence length="740" mass="76911">MLALPAFGPGGAAAAPLNVYVNNAADAHCSDTGSGLQAQPFCTVQKAADVVLPGQTVSIAPGDYPEQVKLTRSGTANAPITFTRTPYVWGQWPSDVTVGSRELATGLSVVRAEHVRIKDLHFAGSQYGLLVENSTDVEAMSGQVTGAAAASVRVTGADSRDVTVGRFWLSFMWGSGIVVDGGAKHTTLTTNLINGPGATGISVVDAPATVVVSNSVFDSCWTGLELGGAATDAVVVNNVVATGQLSDYQCRAELRPQVKVAQTALSGLRSDYNVLSTVNDRPAYEWGTKSYNSRWDFTAETGQGAHDSFDSAVIREDIGKHDRPLPTVDSADETAPGMLDVDAFGNSAVDDPIQANSGTGKGFRDRGATEYRDVGTAYTPTGPTRILDTRDEGPNGRLTSTRKLKVTGAHGVPADGVAAVTMNVTVTGTSGGGWLSTSNGSSSILNWTAAGQTVANLATVPVDADGTVTFSVGGAAVDVIADLAGYYSSSGSLFSPWDLSRSLDTRNAIGVPGRTPIAPGGTVELQAGVPGVPFTGATAITLNVTVTEPTSSGYLTVYPHGKDRPVISNLNWMPGRTIANLVTVPVVDGKVSFYNGSGGTVHVIADVAGYYGARAWARTAFRTMQPQRLLDTRVDSSNTCLETRRAATVAPGQTLELGVCVPHITSATMNVTVTEPTAAGFLTVYPAGSPRPVASNLNWTAGQTVPNQVVVPVRDDKVLFYNGSGGTVHLVVDLFGYEAY</sequence>
<dbReference type="Gene3D" id="2.160.20.10">
    <property type="entry name" value="Single-stranded right-handed beta-helix, Pectin lyase-like"/>
    <property type="match status" value="1"/>
</dbReference>
<dbReference type="Proteomes" id="UP000573327">
    <property type="component" value="Unassembled WGS sequence"/>
</dbReference>
<dbReference type="SUPFAM" id="SSF51126">
    <property type="entry name" value="Pectin lyase-like"/>
    <property type="match status" value="1"/>
</dbReference>
<dbReference type="RefSeq" id="WP_184915203.1">
    <property type="nucleotide sequence ID" value="NZ_JACHJR010000001.1"/>
</dbReference>
<dbReference type="InterPro" id="IPR011050">
    <property type="entry name" value="Pectin_lyase_fold/virulence"/>
</dbReference>
<organism evidence="5 6">
    <name type="scientific">Kitasatospora gansuensis</name>
    <dbReference type="NCBI Taxonomy" id="258050"/>
    <lineage>
        <taxon>Bacteria</taxon>
        <taxon>Bacillati</taxon>
        <taxon>Actinomycetota</taxon>
        <taxon>Actinomycetes</taxon>
        <taxon>Kitasatosporales</taxon>
        <taxon>Streptomycetaceae</taxon>
        <taxon>Kitasatospora</taxon>
    </lineage>
</organism>
<evidence type="ECO:0000256" key="2">
    <source>
        <dbReference type="ARBA" id="ARBA00022525"/>
    </source>
</evidence>
<accession>A0A7W7WHP8</accession>
<reference evidence="5 6" key="1">
    <citation type="submission" date="2020-08" db="EMBL/GenBank/DDBJ databases">
        <title>Sequencing the genomes of 1000 actinobacteria strains.</title>
        <authorList>
            <person name="Klenk H.-P."/>
        </authorList>
    </citation>
    <scope>NUCLEOTIDE SEQUENCE [LARGE SCALE GENOMIC DNA]</scope>
    <source>
        <strain evidence="5 6">DSM 44786</strain>
    </source>
</reference>
<feature type="region of interest" description="Disordered" evidence="4">
    <location>
        <begin position="374"/>
        <end position="399"/>
    </location>
</feature>
<dbReference type="InterPro" id="IPR052052">
    <property type="entry name" value="Polysaccharide_Lyase_9"/>
</dbReference>
<protein>
    <recommendedName>
        <fullName evidence="7">Right handed beta helix domain-containing protein</fullName>
    </recommendedName>
</protein>
<evidence type="ECO:0000256" key="4">
    <source>
        <dbReference type="SAM" id="MobiDB-lite"/>
    </source>
</evidence>
<dbReference type="PANTHER" id="PTHR40088">
    <property type="entry name" value="PECTATE LYASE (EUROFUNG)"/>
    <property type="match status" value="1"/>
</dbReference>
<keyword evidence="3" id="KW-0732">Signal</keyword>
<evidence type="ECO:0000256" key="1">
    <source>
        <dbReference type="ARBA" id="ARBA00004613"/>
    </source>
</evidence>